<dbReference type="SUPFAM" id="SSF53067">
    <property type="entry name" value="Actin-like ATPase domain"/>
    <property type="match status" value="1"/>
</dbReference>
<feature type="binding site" evidence="7">
    <location>
        <position position="284"/>
    </location>
    <ligand>
        <name>substrate</name>
    </ligand>
</feature>
<keyword evidence="4 7" id="KW-0408">Iron</keyword>
<evidence type="ECO:0000256" key="1">
    <source>
        <dbReference type="ARBA" id="ARBA00022679"/>
    </source>
</evidence>
<dbReference type="EMBL" id="DVOG01000132">
    <property type="protein sequence ID" value="HIV04499.1"/>
    <property type="molecule type" value="Genomic_DNA"/>
</dbReference>
<keyword evidence="5 7" id="KW-0012">Acyltransferase</keyword>
<evidence type="ECO:0000256" key="2">
    <source>
        <dbReference type="ARBA" id="ARBA00022694"/>
    </source>
</evidence>
<comment type="caution">
    <text evidence="9">The sequence shown here is derived from an EMBL/GenBank/DDBJ whole genome shotgun (WGS) entry which is preliminary data.</text>
</comment>
<evidence type="ECO:0000256" key="4">
    <source>
        <dbReference type="ARBA" id="ARBA00023004"/>
    </source>
</evidence>
<comment type="similarity">
    <text evidence="7">Belongs to the KAE1 / TsaD family.</text>
</comment>
<evidence type="ECO:0000259" key="8">
    <source>
        <dbReference type="Pfam" id="PF00814"/>
    </source>
</evidence>
<feature type="domain" description="Gcp-like" evidence="8">
    <location>
        <begin position="24"/>
        <end position="319"/>
    </location>
</feature>
<feature type="binding site" evidence="7">
    <location>
        <position position="312"/>
    </location>
    <ligand>
        <name>Fe cation</name>
        <dbReference type="ChEBI" id="CHEBI:24875"/>
    </ligand>
</feature>
<protein>
    <recommendedName>
        <fullName evidence="7">tRNA N6-adenosine threonylcarbamoyltransferase</fullName>
        <ecNumber evidence="7">2.3.1.234</ecNumber>
    </recommendedName>
    <alternativeName>
        <fullName evidence="7">N6-L-threonylcarbamoyladenine synthase</fullName>
        <shortName evidence="7">t(6)A synthase</shortName>
    </alternativeName>
    <alternativeName>
        <fullName evidence="7">t(6)A37 threonylcarbamoyladenosine biosynthesis protein TsaD</fullName>
    </alternativeName>
    <alternativeName>
        <fullName evidence="7">tRNA threonylcarbamoyladenosine biosynthesis protein TsaD</fullName>
    </alternativeName>
</protein>
<dbReference type="Proteomes" id="UP000886812">
    <property type="component" value="Unassembled WGS sequence"/>
</dbReference>
<dbReference type="InterPro" id="IPR043129">
    <property type="entry name" value="ATPase_NBD"/>
</dbReference>
<organism evidence="9 10">
    <name type="scientific">Candidatus Spyradosoma merdigallinarum</name>
    <dbReference type="NCBI Taxonomy" id="2840950"/>
    <lineage>
        <taxon>Bacteria</taxon>
        <taxon>Pseudomonadati</taxon>
        <taxon>Verrucomicrobiota</taxon>
        <taxon>Opitutia</taxon>
        <taxon>Opitutia incertae sedis</taxon>
        <taxon>Candidatus Spyradosoma</taxon>
    </lineage>
</organism>
<sequence length="347" mass="36374">MKIFAAESSCDESALAVFDSGRGVVAERVNTQIALHGQFGGVVPDLAAREHLANFPALLEDICRSVDPAEIDAVAVTRGPGLAGCLALGIAYARAVAAAWGKPIAAVNHLRGHLFSPFIPVHEEDPAAFPRRRAALFPHLGLVVSGGNTLLVSVDAECRVEILAQTVDDAAGEAFDKGAKLLGMPYPGGALIEKQARLARVRGTFAFPRGENLRKGARFSFSGLKTSLRYRLEKMSDAELAAALPEICADYQDAIVAQLAGKTSAALRERRFASLGVSGGVSNNGALREAVAEIAAKSGIPLLAARPRHTGDNAAMIAFAAWFDAQLPPPARALPVSFAPALTIDVP</sequence>
<dbReference type="NCBIfam" id="TIGR00329">
    <property type="entry name" value="gcp_kae1"/>
    <property type="match status" value="1"/>
</dbReference>
<evidence type="ECO:0000256" key="5">
    <source>
        <dbReference type="ARBA" id="ARBA00023315"/>
    </source>
</evidence>
<dbReference type="GO" id="GO:0061711">
    <property type="term" value="F:tRNA N(6)-L-threonylcarbamoyladenine synthase activity"/>
    <property type="evidence" value="ECO:0007669"/>
    <property type="project" value="UniProtKB-EC"/>
</dbReference>
<comment type="function">
    <text evidence="7">Required for the formation of a threonylcarbamoyl group on adenosine at position 37 (t(6)A37) in tRNAs that read codons beginning with adenine. Is involved in the transfer of the threonylcarbamoyl moiety of threonylcarbamoyl-AMP (TC-AMP) to the N6 group of A37, together with TsaE and TsaB. TsaD likely plays a direct catalytic role in this reaction.</text>
</comment>
<feature type="binding site" evidence="7">
    <location>
        <position position="113"/>
    </location>
    <ligand>
        <name>Fe cation</name>
        <dbReference type="ChEBI" id="CHEBI:24875"/>
    </ligand>
</feature>
<dbReference type="NCBIfam" id="TIGR03723">
    <property type="entry name" value="T6A_TsaD_YgjD"/>
    <property type="match status" value="1"/>
</dbReference>
<dbReference type="AlphaFoldDB" id="A0A9D1NJW8"/>
<dbReference type="EC" id="2.3.1.234" evidence="7"/>
<dbReference type="InterPro" id="IPR000905">
    <property type="entry name" value="Gcp-like_dom"/>
</dbReference>
<proteinExistence type="inferred from homology"/>
<dbReference type="Gene3D" id="3.30.420.40">
    <property type="match status" value="2"/>
</dbReference>
<dbReference type="GO" id="GO:0002949">
    <property type="term" value="P:tRNA threonylcarbamoyladenosine modification"/>
    <property type="evidence" value="ECO:0007669"/>
    <property type="project" value="UniProtKB-UniRule"/>
</dbReference>
<evidence type="ECO:0000256" key="3">
    <source>
        <dbReference type="ARBA" id="ARBA00022723"/>
    </source>
</evidence>
<reference evidence="9" key="1">
    <citation type="submission" date="2020-10" db="EMBL/GenBank/DDBJ databases">
        <authorList>
            <person name="Gilroy R."/>
        </authorList>
    </citation>
    <scope>NUCLEOTIDE SEQUENCE</scope>
    <source>
        <strain evidence="9">10669</strain>
    </source>
</reference>
<comment type="cofactor">
    <cofactor evidence="7">
        <name>Fe(2+)</name>
        <dbReference type="ChEBI" id="CHEBI:29033"/>
    </cofactor>
    <text evidence="7">Binds 1 Fe(2+) ion per subunit.</text>
</comment>
<dbReference type="PANTHER" id="PTHR11735:SF6">
    <property type="entry name" value="TRNA N6-ADENOSINE THREONYLCARBAMOYLTRANSFERASE, MITOCHONDRIAL"/>
    <property type="match status" value="1"/>
</dbReference>
<feature type="binding site" evidence="7">
    <location>
        <position position="193"/>
    </location>
    <ligand>
        <name>substrate</name>
    </ligand>
</feature>
<evidence type="ECO:0000313" key="10">
    <source>
        <dbReference type="Proteomes" id="UP000886812"/>
    </source>
</evidence>
<feature type="binding site" evidence="7">
    <location>
        <position position="176"/>
    </location>
    <ligand>
        <name>substrate</name>
    </ligand>
</feature>
<dbReference type="GO" id="GO:0005737">
    <property type="term" value="C:cytoplasm"/>
    <property type="evidence" value="ECO:0007669"/>
    <property type="project" value="UniProtKB-SubCell"/>
</dbReference>
<evidence type="ECO:0000256" key="6">
    <source>
        <dbReference type="ARBA" id="ARBA00048117"/>
    </source>
</evidence>
<dbReference type="HAMAP" id="MF_01445">
    <property type="entry name" value="TsaD"/>
    <property type="match status" value="1"/>
</dbReference>
<feature type="binding site" evidence="7">
    <location>
        <position position="189"/>
    </location>
    <ligand>
        <name>substrate</name>
    </ligand>
</feature>
<reference evidence="9" key="2">
    <citation type="journal article" date="2021" name="PeerJ">
        <title>Extensive microbial diversity within the chicken gut microbiome revealed by metagenomics and culture.</title>
        <authorList>
            <person name="Gilroy R."/>
            <person name="Ravi A."/>
            <person name="Getino M."/>
            <person name="Pursley I."/>
            <person name="Horton D.L."/>
            <person name="Alikhan N.F."/>
            <person name="Baker D."/>
            <person name="Gharbi K."/>
            <person name="Hall N."/>
            <person name="Watson M."/>
            <person name="Adriaenssens E.M."/>
            <person name="Foster-Nyarko E."/>
            <person name="Jarju S."/>
            <person name="Secka A."/>
            <person name="Antonio M."/>
            <person name="Oren A."/>
            <person name="Chaudhuri R.R."/>
            <person name="La Ragione R."/>
            <person name="Hildebrand F."/>
            <person name="Pallen M.J."/>
        </authorList>
    </citation>
    <scope>NUCLEOTIDE SEQUENCE</scope>
    <source>
        <strain evidence="9">10669</strain>
    </source>
</reference>
<evidence type="ECO:0000256" key="7">
    <source>
        <dbReference type="HAMAP-Rule" id="MF_01445"/>
    </source>
</evidence>
<keyword evidence="3 7" id="KW-0479">Metal-binding</keyword>
<name>A0A9D1NJW8_9BACT</name>
<accession>A0A9D1NJW8</accession>
<dbReference type="GO" id="GO:0005506">
    <property type="term" value="F:iron ion binding"/>
    <property type="evidence" value="ECO:0007669"/>
    <property type="project" value="UniProtKB-UniRule"/>
</dbReference>
<comment type="catalytic activity">
    <reaction evidence="6 7">
        <text>L-threonylcarbamoyladenylate + adenosine(37) in tRNA = N(6)-L-threonylcarbamoyladenosine(37) in tRNA + AMP + H(+)</text>
        <dbReference type="Rhea" id="RHEA:37059"/>
        <dbReference type="Rhea" id="RHEA-COMP:10162"/>
        <dbReference type="Rhea" id="RHEA-COMP:10163"/>
        <dbReference type="ChEBI" id="CHEBI:15378"/>
        <dbReference type="ChEBI" id="CHEBI:73682"/>
        <dbReference type="ChEBI" id="CHEBI:74411"/>
        <dbReference type="ChEBI" id="CHEBI:74418"/>
        <dbReference type="ChEBI" id="CHEBI:456215"/>
        <dbReference type="EC" id="2.3.1.234"/>
    </reaction>
</comment>
<comment type="subcellular location">
    <subcellularLocation>
        <location evidence="7">Cytoplasm</location>
    </subcellularLocation>
</comment>
<evidence type="ECO:0000313" key="9">
    <source>
        <dbReference type="EMBL" id="HIV04499.1"/>
    </source>
</evidence>
<gene>
    <name evidence="7 9" type="primary">tsaD</name>
    <name evidence="9" type="ORF">IAC75_05050</name>
</gene>
<feature type="binding site" evidence="7">
    <location>
        <position position="109"/>
    </location>
    <ligand>
        <name>Fe cation</name>
        <dbReference type="ChEBI" id="CHEBI:24875"/>
    </ligand>
</feature>
<keyword evidence="7" id="KW-0963">Cytoplasm</keyword>
<dbReference type="InterPro" id="IPR022450">
    <property type="entry name" value="TsaD"/>
</dbReference>
<keyword evidence="2 7" id="KW-0819">tRNA processing</keyword>
<keyword evidence="1 7" id="KW-0808">Transferase</keyword>
<dbReference type="Pfam" id="PF00814">
    <property type="entry name" value="TsaD"/>
    <property type="match status" value="1"/>
</dbReference>
<feature type="binding site" evidence="7">
    <location>
        <begin position="143"/>
        <end position="147"/>
    </location>
    <ligand>
        <name>substrate</name>
    </ligand>
</feature>
<dbReference type="PRINTS" id="PR00789">
    <property type="entry name" value="OSIALOPTASE"/>
</dbReference>
<dbReference type="InterPro" id="IPR017861">
    <property type="entry name" value="KAE1/TsaD"/>
</dbReference>
<dbReference type="PANTHER" id="PTHR11735">
    <property type="entry name" value="TRNA N6-ADENOSINE THREONYLCARBAMOYLTRANSFERASE"/>
    <property type="match status" value="1"/>
</dbReference>